<sequence>MNELSQVEKDYNKWWMSRFDNVHYKIITLFNHGEIVKTYTTANGRYSDLEDAESALWSATYLGVTVTSVGVDGIRFKILNGKLRRIAN</sequence>
<dbReference type="RefSeq" id="WP_130851596.1">
    <property type="nucleotide sequence ID" value="NZ_UYIG01000068.1"/>
</dbReference>
<accession>A0A660E4L2</accession>
<gene>
    <name evidence="1" type="ORF">MUDAN_MDHGFNIF_02707</name>
</gene>
<evidence type="ECO:0000313" key="2">
    <source>
        <dbReference type="Proteomes" id="UP000289996"/>
    </source>
</evidence>
<proteinExistence type="predicted"/>
<organism evidence="1 2">
    <name type="scientific">Lactiplantibacillus mudanjiangensis</name>
    <dbReference type="NCBI Taxonomy" id="1296538"/>
    <lineage>
        <taxon>Bacteria</taxon>
        <taxon>Bacillati</taxon>
        <taxon>Bacillota</taxon>
        <taxon>Bacilli</taxon>
        <taxon>Lactobacillales</taxon>
        <taxon>Lactobacillaceae</taxon>
        <taxon>Lactiplantibacillus</taxon>
    </lineage>
</organism>
<reference evidence="1 2" key="1">
    <citation type="submission" date="2018-11" db="EMBL/GenBank/DDBJ databases">
        <authorList>
            <person name="Wuyts S."/>
        </authorList>
    </citation>
    <scope>NUCLEOTIDE SEQUENCE [LARGE SCALE GENOMIC DNA]</scope>
    <source>
        <strain evidence="1">Lactobacillus mudanjiangensis AMBF249</strain>
    </source>
</reference>
<dbReference type="OrthoDB" id="2327286at2"/>
<name>A0A660E4L2_9LACO</name>
<dbReference type="AlphaFoldDB" id="A0A660E4L2"/>
<dbReference type="EMBL" id="UYIG01000068">
    <property type="protein sequence ID" value="VDG27890.1"/>
    <property type="molecule type" value="Genomic_DNA"/>
</dbReference>
<keyword evidence="2" id="KW-1185">Reference proteome</keyword>
<evidence type="ECO:0000313" key="1">
    <source>
        <dbReference type="EMBL" id="VDG27890.1"/>
    </source>
</evidence>
<dbReference type="Proteomes" id="UP000289996">
    <property type="component" value="Unassembled WGS sequence"/>
</dbReference>
<protein>
    <submittedName>
        <fullName evidence="1">Uncharacterized protein</fullName>
    </submittedName>
</protein>